<sequence length="64" mass="7246">MSSPLANTIQVDPCTARDLREARSVNARIFDTTATIVHRRNDLEHERRRSAGLVDLKAMELLDV</sequence>
<name>A0ABV5ZZB7_9PSEU</name>
<evidence type="ECO:0000313" key="1">
    <source>
        <dbReference type="EMBL" id="MFB9905533.1"/>
    </source>
</evidence>
<proteinExistence type="predicted"/>
<reference evidence="1 2" key="1">
    <citation type="submission" date="2024-09" db="EMBL/GenBank/DDBJ databases">
        <authorList>
            <person name="Sun Q."/>
            <person name="Mori K."/>
        </authorList>
    </citation>
    <scope>NUCLEOTIDE SEQUENCE [LARGE SCALE GENOMIC DNA]</scope>
    <source>
        <strain evidence="1 2">TBRC 7907</strain>
    </source>
</reference>
<gene>
    <name evidence="1" type="ORF">ACFFQA_16480</name>
</gene>
<dbReference type="EMBL" id="JBHLZU010000014">
    <property type="protein sequence ID" value="MFB9905533.1"/>
    <property type="molecule type" value="Genomic_DNA"/>
</dbReference>
<organism evidence="1 2">
    <name type="scientific">Allokutzneria oryzae</name>
    <dbReference type="NCBI Taxonomy" id="1378989"/>
    <lineage>
        <taxon>Bacteria</taxon>
        <taxon>Bacillati</taxon>
        <taxon>Actinomycetota</taxon>
        <taxon>Actinomycetes</taxon>
        <taxon>Pseudonocardiales</taxon>
        <taxon>Pseudonocardiaceae</taxon>
        <taxon>Allokutzneria</taxon>
    </lineage>
</organism>
<accession>A0ABV5ZZB7</accession>
<dbReference type="Proteomes" id="UP001589693">
    <property type="component" value="Unassembled WGS sequence"/>
</dbReference>
<evidence type="ECO:0000313" key="2">
    <source>
        <dbReference type="Proteomes" id="UP001589693"/>
    </source>
</evidence>
<keyword evidence="2" id="KW-1185">Reference proteome</keyword>
<protein>
    <submittedName>
        <fullName evidence="1">Uncharacterized protein</fullName>
    </submittedName>
</protein>
<dbReference type="RefSeq" id="WP_377852839.1">
    <property type="nucleotide sequence ID" value="NZ_JBHLZU010000014.1"/>
</dbReference>
<comment type="caution">
    <text evidence="1">The sequence shown here is derived from an EMBL/GenBank/DDBJ whole genome shotgun (WGS) entry which is preliminary data.</text>
</comment>